<dbReference type="PROSITE" id="PS51257">
    <property type="entry name" value="PROKAR_LIPOPROTEIN"/>
    <property type="match status" value="1"/>
</dbReference>
<evidence type="ECO:0000313" key="2">
    <source>
        <dbReference type="EMBL" id="MBC5992856.1"/>
    </source>
</evidence>
<proteinExistence type="predicted"/>
<feature type="signal peptide" evidence="1">
    <location>
        <begin position="1"/>
        <end position="18"/>
    </location>
</feature>
<dbReference type="RefSeq" id="WP_187066885.1">
    <property type="nucleotide sequence ID" value="NZ_JACRVF010000002.1"/>
</dbReference>
<sequence length="197" mass="21232">MRKIFILFLALISLSVTSCIENEDIVIKKDFVEFDAATYNSFGLDKNYPVLSRHQTEGHYGRGVYTATTNGIPADPLISRTSGTIRFRVNLVGPQRSTETQIAYSVVPGETFQTKNATTGAIIIDGQPAVQGTHFTTTGTLTIPANSSFGIVEVNILNPGTALATERLIVLELQGSEAAKLPASANYKRIGILINKG</sequence>
<evidence type="ECO:0000256" key="1">
    <source>
        <dbReference type="SAM" id="SignalP"/>
    </source>
</evidence>
<gene>
    <name evidence="2" type="ORF">H8S84_08425</name>
</gene>
<dbReference type="AlphaFoldDB" id="A0A923N5Z9"/>
<protein>
    <recommendedName>
        <fullName evidence="4">DUF4843 domain-containing protein</fullName>
    </recommendedName>
</protein>
<evidence type="ECO:0008006" key="4">
    <source>
        <dbReference type="Google" id="ProtNLM"/>
    </source>
</evidence>
<reference evidence="2" key="1">
    <citation type="submission" date="2020-08" db="EMBL/GenBank/DDBJ databases">
        <title>Pontibacter sp. SD6 16S ribosomal RNA gene Genome sequencing and assembly.</title>
        <authorList>
            <person name="Kang M."/>
        </authorList>
    </citation>
    <scope>NUCLEOTIDE SEQUENCE</scope>
    <source>
        <strain evidence="2">SD6</strain>
    </source>
</reference>
<name>A0A923N5Z9_9BACT</name>
<keyword evidence="1" id="KW-0732">Signal</keyword>
<feature type="chain" id="PRO_5038024575" description="DUF4843 domain-containing protein" evidence="1">
    <location>
        <begin position="19"/>
        <end position="197"/>
    </location>
</feature>
<organism evidence="2 3">
    <name type="scientific">Pontibacter cellulosilyticus</name>
    <dbReference type="NCBI Taxonomy" id="1720253"/>
    <lineage>
        <taxon>Bacteria</taxon>
        <taxon>Pseudomonadati</taxon>
        <taxon>Bacteroidota</taxon>
        <taxon>Cytophagia</taxon>
        <taxon>Cytophagales</taxon>
        <taxon>Hymenobacteraceae</taxon>
        <taxon>Pontibacter</taxon>
    </lineage>
</organism>
<comment type="caution">
    <text evidence="2">The sequence shown here is derived from an EMBL/GenBank/DDBJ whole genome shotgun (WGS) entry which is preliminary data.</text>
</comment>
<accession>A0A923N5Z9</accession>
<keyword evidence="3" id="KW-1185">Reference proteome</keyword>
<dbReference type="Proteomes" id="UP000603640">
    <property type="component" value="Unassembled WGS sequence"/>
</dbReference>
<dbReference type="EMBL" id="JACRVF010000002">
    <property type="protein sequence ID" value="MBC5992856.1"/>
    <property type="molecule type" value="Genomic_DNA"/>
</dbReference>
<evidence type="ECO:0000313" key="3">
    <source>
        <dbReference type="Proteomes" id="UP000603640"/>
    </source>
</evidence>